<feature type="transmembrane region" description="Helical" evidence="6">
    <location>
        <begin position="41"/>
        <end position="60"/>
    </location>
</feature>
<dbReference type="RefSeq" id="WP_090259022.1">
    <property type="nucleotide sequence ID" value="NZ_FOIR01000002.1"/>
</dbReference>
<organism evidence="8 9">
    <name type="scientific">Roseivirga pacifica</name>
    <dbReference type="NCBI Taxonomy" id="1267423"/>
    <lineage>
        <taxon>Bacteria</taxon>
        <taxon>Pseudomonadati</taxon>
        <taxon>Bacteroidota</taxon>
        <taxon>Cytophagia</taxon>
        <taxon>Cytophagales</taxon>
        <taxon>Roseivirgaceae</taxon>
        <taxon>Roseivirga</taxon>
    </lineage>
</organism>
<evidence type="ECO:0000256" key="3">
    <source>
        <dbReference type="ARBA" id="ARBA00022692"/>
    </source>
</evidence>
<evidence type="ECO:0000256" key="4">
    <source>
        <dbReference type="ARBA" id="ARBA00022989"/>
    </source>
</evidence>
<keyword evidence="2" id="KW-1003">Cell membrane</keyword>
<feature type="transmembrane region" description="Helical" evidence="6">
    <location>
        <begin position="7"/>
        <end position="29"/>
    </location>
</feature>
<evidence type="ECO:0000256" key="1">
    <source>
        <dbReference type="ARBA" id="ARBA00004651"/>
    </source>
</evidence>
<evidence type="ECO:0000256" key="6">
    <source>
        <dbReference type="SAM" id="Phobius"/>
    </source>
</evidence>
<dbReference type="InterPro" id="IPR023845">
    <property type="entry name" value="DUF3817_TM"/>
</dbReference>
<comment type="subcellular location">
    <subcellularLocation>
        <location evidence="1">Cell membrane</location>
        <topology evidence="1">Multi-pass membrane protein</topology>
    </subcellularLocation>
</comment>
<name>A0A1I0QRH2_9BACT</name>
<evidence type="ECO:0000313" key="8">
    <source>
        <dbReference type="EMBL" id="SEW30183.1"/>
    </source>
</evidence>
<evidence type="ECO:0000313" key="9">
    <source>
        <dbReference type="Proteomes" id="UP000199437"/>
    </source>
</evidence>
<keyword evidence="3 6" id="KW-0812">Transmembrane</keyword>
<dbReference type="GO" id="GO:0005886">
    <property type="term" value="C:plasma membrane"/>
    <property type="evidence" value="ECO:0007669"/>
    <property type="project" value="UniProtKB-SubCell"/>
</dbReference>
<evidence type="ECO:0000256" key="2">
    <source>
        <dbReference type="ARBA" id="ARBA00022475"/>
    </source>
</evidence>
<proteinExistence type="predicted"/>
<dbReference type="GeneID" id="99987319"/>
<keyword evidence="9" id="KW-1185">Reference proteome</keyword>
<keyword evidence="4 6" id="KW-1133">Transmembrane helix</keyword>
<gene>
    <name evidence="8" type="ORF">SAMN05216290_2627</name>
</gene>
<dbReference type="Pfam" id="PF12823">
    <property type="entry name" value="DUF3817"/>
    <property type="match status" value="1"/>
</dbReference>
<dbReference type="OrthoDB" id="1121311at2"/>
<evidence type="ECO:0000256" key="5">
    <source>
        <dbReference type="ARBA" id="ARBA00023136"/>
    </source>
</evidence>
<reference evidence="9" key="1">
    <citation type="submission" date="2016-10" db="EMBL/GenBank/DDBJ databases">
        <authorList>
            <person name="Varghese N."/>
            <person name="Submissions S."/>
        </authorList>
    </citation>
    <scope>NUCLEOTIDE SEQUENCE [LARGE SCALE GENOMIC DNA]</scope>
    <source>
        <strain evidence="9">CGMCC 1.12402</strain>
    </source>
</reference>
<accession>A0A1I0QRH2</accession>
<dbReference type="PANTHER" id="PTHR40077">
    <property type="entry name" value="MEMBRANE PROTEIN-RELATED"/>
    <property type="match status" value="1"/>
</dbReference>
<evidence type="ECO:0000259" key="7">
    <source>
        <dbReference type="Pfam" id="PF12823"/>
    </source>
</evidence>
<dbReference type="AlphaFoldDB" id="A0A1I0QRH2"/>
<feature type="domain" description="DUF3817" evidence="7">
    <location>
        <begin position="3"/>
        <end position="89"/>
    </location>
</feature>
<keyword evidence="5 6" id="KW-0472">Membrane</keyword>
<dbReference type="NCBIfam" id="TIGR03954">
    <property type="entry name" value="integ_memb_HG"/>
    <property type="match status" value="1"/>
</dbReference>
<dbReference type="PANTHER" id="PTHR40077:SF1">
    <property type="entry name" value="MEMBRANE PROTEIN"/>
    <property type="match status" value="1"/>
</dbReference>
<protein>
    <submittedName>
        <fullName evidence="8">Integral membrane protein</fullName>
    </submittedName>
</protein>
<dbReference type="Proteomes" id="UP000199437">
    <property type="component" value="Unassembled WGS sequence"/>
</dbReference>
<sequence>MIKALSILAILEGISYLLLLGVCMPLKYIFGIPEPTYPVGLAHGVLFVAYCAMVVFVAISMKWKAKTTLMALAASLLPFAPFVVEKRILREYTVSK</sequence>
<dbReference type="EMBL" id="FOIR01000002">
    <property type="protein sequence ID" value="SEW30183.1"/>
    <property type="molecule type" value="Genomic_DNA"/>
</dbReference>
<dbReference type="STRING" id="1267423.SAMN05216290_2627"/>